<organism evidence="4 5">
    <name type="scientific">Kribbella steppae</name>
    <dbReference type="NCBI Taxonomy" id="2512223"/>
    <lineage>
        <taxon>Bacteria</taxon>
        <taxon>Bacillati</taxon>
        <taxon>Actinomycetota</taxon>
        <taxon>Actinomycetes</taxon>
        <taxon>Propionibacteriales</taxon>
        <taxon>Kribbellaceae</taxon>
        <taxon>Kribbella</taxon>
    </lineage>
</organism>
<evidence type="ECO:0000259" key="3">
    <source>
        <dbReference type="Pfam" id="PF01557"/>
    </source>
</evidence>
<dbReference type="GO" id="GO:0044281">
    <property type="term" value="P:small molecule metabolic process"/>
    <property type="evidence" value="ECO:0007669"/>
    <property type="project" value="UniProtKB-ARBA"/>
</dbReference>
<evidence type="ECO:0000256" key="2">
    <source>
        <dbReference type="ARBA" id="ARBA00022723"/>
    </source>
</evidence>
<dbReference type="Pfam" id="PF01557">
    <property type="entry name" value="FAA_hydrolase"/>
    <property type="match status" value="1"/>
</dbReference>
<reference evidence="4 5" key="1">
    <citation type="journal article" date="2015" name="Stand. Genomic Sci.">
        <title>Genomic Encyclopedia of Bacterial and Archaeal Type Strains, Phase III: the genomes of soil and plant-associated and newly described type strains.</title>
        <authorList>
            <person name="Whitman W.B."/>
            <person name="Woyke T."/>
            <person name="Klenk H.P."/>
            <person name="Zhou Y."/>
            <person name="Lilburn T.G."/>
            <person name="Beck B.J."/>
            <person name="De Vos P."/>
            <person name="Vandamme P."/>
            <person name="Eisen J.A."/>
            <person name="Garrity G."/>
            <person name="Hugenholtz P."/>
            <person name="Kyrpides N.C."/>
        </authorList>
    </citation>
    <scope>NUCLEOTIDE SEQUENCE [LARGE SCALE GENOMIC DNA]</scope>
    <source>
        <strain evidence="4 5">VKM Ac-2572</strain>
    </source>
</reference>
<accession>A0A4R2H2U8</accession>
<sequence length="292" mass="30487">MGLSLVRFVDSGQPEVGVLDRGQVLRTGLGDESWGECLERWARGDADLPALGRPIPAQRVSLLPPITDSARVFCVAQNYPAHAAEAGGASPPRPVIFLKPPSAFVGHASTVDLPATSSFFDYEGELAVVVGRRGRSIAPEAASAYIAGYTIGNDGSARDLQPSVLANRFQVDWFAAKAFDRGSALGPGVVRRSDVPEPGQLRIRTAHNGEFVQDDVAASMYHPIEELIAFVSRVVALRPGDVILTGTPAGVGKARGVALADGDSVAVVIDGLGELSTSYSAAAASEATLAAW</sequence>
<dbReference type="InterPro" id="IPR011234">
    <property type="entry name" value="Fumarylacetoacetase-like_C"/>
</dbReference>
<dbReference type="InterPro" id="IPR036663">
    <property type="entry name" value="Fumarylacetoacetase_C_sf"/>
</dbReference>
<dbReference type="OrthoDB" id="9805307at2"/>
<protein>
    <submittedName>
        <fullName evidence="4">5-oxopent-3-ene-1,2,5-tricarboxylate decarboxylase/2-hydroxyhepta-2,4-diene-1,7-dioate isomerase</fullName>
    </submittedName>
</protein>
<feature type="domain" description="Fumarylacetoacetase-like C-terminal" evidence="3">
    <location>
        <begin position="72"/>
        <end position="276"/>
    </location>
</feature>
<evidence type="ECO:0000313" key="4">
    <source>
        <dbReference type="EMBL" id="TCO19610.1"/>
    </source>
</evidence>
<keyword evidence="2" id="KW-0479">Metal-binding</keyword>
<comment type="caution">
    <text evidence="4">The sequence shown here is derived from an EMBL/GenBank/DDBJ whole genome shotgun (WGS) entry which is preliminary data.</text>
</comment>
<keyword evidence="5" id="KW-1185">Reference proteome</keyword>
<dbReference type="Gene3D" id="3.90.850.10">
    <property type="entry name" value="Fumarylacetoacetase-like, C-terminal domain"/>
    <property type="match status" value="1"/>
</dbReference>
<dbReference type="RefSeq" id="WP_132213097.1">
    <property type="nucleotide sequence ID" value="NZ_SLWN01000013.1"/>
</dbReference>
<dbReference type="SUPFAM" id="SSF56529">
    <property type="entry name" value="FAH"/>
    <property type="match status" value="1"/>
</dbReference>
<comment type="similarity">
    <text evidence="1">Belongs to the FAH family.</text>
</comment>
<name>A0A4R2H2U8_9ACTN</name>
<gene>
    <name evidence="4" type="ORF">EV652_1139</name>
</gene>
<dbReference type="PANTHER" id="PTHR42796:SF4">
    <property type="entry name" value="FUMARYLACETOACETATE HYDROLASE DOMAIN-CONTAINING PROTEIN 2A"/>
    <property type="match status" value="1"/>
</dbReference>
<dbReference type="AlphaFoldDB" id="A0A4R2H2U8"/>
<evidence type="ECO:0000313" key="5">
    <source>
        <dbReference type="Proteomes" id="UP000294508"/>
    </source>
</evidence>
<dbReference type="GO" id="GO:0046872">
    <property type="term" value="F:metal ion binding"/>
    <property type="evidence" value="ECO:0007669"/>
    <property type="project" value="UniProtKB-KW"/>
</dbReference>
<dbReference type="GO" id="GO:0016853">
    <property type="term" value="F:isomerase activity"/>
    <property type="evidence" value="ECO:0007669"/>
    <property type="project" value="UniProtKB-KW"/>
</dbReference>
<dbReference type="Proteomes" id="UP000294508">
    <property type="component" value="Unassembled WGS sequence"/>
</dbReference>
<proteinExistence type="inferred from homology"/>
<keyword evidence="4" id="KW-0413">Isomerase</keyword>
<dbReference type="EMBL" id="SLWN01000013">
    <property type="protein sequence ID" value="TCO19610.1"/>
    <property type="molecule type" value="Genomic_DNA"/>
</dbReference>
<evidence type="ECO:0000256" key="1">
    <source>
        <dbReference type="ARBA" id="ARBA00010211"/>
    </source>
</evidence>
<dbReference type="PANTHER" id="PTHR42796">
    <property type="entry name" value="FUMARYLACETOACETATE HYDROLASE DOMAIN-CONTAINING PROTEIN 2A-RELATED"/>
    <property type="match status" value="1"/>
</dbReference>
<dbReference type="InterPro" id="IPR051121">
    <property type="entry name" value="FAH"/>
</dbReference>